<keyword evidence="1" id="KW-0812">Transmembrane</keyword>
<dbReference type="Proteomes" id="UP000585681">
    <property type="component" value="Unassembled WGS sequence"/>
</dbReference>
<feature type="transmembrane region" description="Helical" evidence="1">
    <location>
        <begin position="7"/>
        <end position="29"/>
    </location>
</feature>
<feature type="transmembrane region" description="Helical" evidence="1">
    <location>
        <begin position="165"/>
        <end position="185"/>
    </location>
</feature>
<sequence length="231" mass="25437">MNKSIAASAWSGMIAMMFMFGAIISWQIFPPPSPSLPMAEWAAHFTENRTGVFVGSVLMCIGSSLFFPFFGGFYGCLKVAEGKHTPLTYGMMMIVPFGFLPLFLVMICFVTAAYRPEMSTEMTAALADAGMFLLVIPGFIGLAQWVVTGIIILRDVNPQPIFPRWLGYANIWVGILAAPGSFIPFFKTGPFAWNGVFAFWVPVFTFGMLLTAVLWAMLRAAKHPAMQQDQS</sequence>
<keyword evidence="1" id="KW-0472">Membrane</keyword>
<evidence type="ECO:0000256" key="1">
    <source>
        <dbReference type="SAM" id="Phobius"/>
    </source>
</evidence>
<dbReference type="RefSeq" id="WP_054538357.1">
    <property type="nucleotide sequence ID" value="NZ_JACIEQ010000001.1"/>
</dbReference>
<feature type="transmembrane region" description="Helical" evidence="1">
    <location>
        <begin position="132"/>
        <end position="153"/>
    </location>
</feature>
<accession>A0A840C505</accession>
<keyword evidence="1" id="KW-1133">Transmembrane helix</keyword>
<feature type="transmembrane region" description="Helical" evidence="1">
    <location>
        <begin position="49"/>
        <end position="77"/>
    </location>
</feature>
<comment type="caution">
    <text evidence="2">The sequence shown here is derived from an EMBL/GenBank/DDBJ whole genome shotgun (WGS) entry which is preliminary data.</text>
</comment>
<organism evidence="2 3">
    <name type="scientific">Actibacterium naphthalenivorans</name>
    <dbReference type="NCBI Taxonomy" id="1614693"/>
    <lineage>
        <taxon>Bacteria</taxon>
        <taxon>Pseudomonadati</taxon>
        <taxon>Pseudomonadota</taxon>
        <taxon>Alphaproteobacteria</taxon>
        <taxon>Rhodobacterales</taxon>
        <taxon>Roseobacteraceae</taxon>
        <taxon>Actibacterium</taxon>
    </lineage>
</organism>
<dbReference type="EMBL" id="JACIEQ010000001">
    <property type="protein sequence ID" value="MBB4020535.1"/>
    <property type="molecule type" value="Genomic_DNA"/>
</dbReference>
<protein>
    <submittedName>
        <fullName evidence="2">Cbb3-type cytochrome oxidase subunit 3</fullName>
    </submittedName>
</protein>
<gene>
    <name evidence="2" type="ORF">GGR17_000326</name>
</gene>
<proteinExistence type="predicted"/>
<keyword evidence="3" id="KW-1185">Reference proteome</keyword>
<evidence type="ECO:0000313" key="2">
    <source>
        <dbReference type="EMBL" id="MBB4020535.1"/>
    </source>
</evidence>
<feature type="transmembrane region" description="Helical" evidence="1">
    <location>
        <begin position="197"/>
        <end position="218"/>
    </location>
</feature>
<evidence type="ECO:0000313" key="3">
    <source>
        <dbReference type="Proteomes" id="UP000585681"/>
    </source>
</evidence>
<reference evidence="2" key="1">
    <citation type="submission" date="2020-08" db="EMBL/GenBank/DDBJ databases">
        <title>Genomic Encyclopedia of Type Strains, Phase IV (KMG-IV): sequencing the most valuable type-strain genomes for metagenomic binning, comparative biology and taxonomic classification.</title>
        <authorList>
            <person name="Goeker M."/>
        </authorList>
    </citation>
    <scope>NUCLEOTIDE SEQUENCE [LARGE SCALE GENOMIC DNA]</scope>
    <source>
        <strain evidence="2">DSM 105040</strain>
    </source>
</reference>
<feature type="transmembrane region" description="Helical" evidence="1">
    <location>
        <begin position="89"/>
        <end position="112"/>
    </location>
</feature>
<name>A0A840C505_9RHOB</name>
<dbReference type="AlphaFoldDB" id="A0A840C505"/>